<organism evidence="4 5">
    <name type="scientific">Amycolatopsis rhabdoformis</name>
    <dbReference type="NCBI Taxonomy" id="1448059"/>
    <lineage>
        <taxon>Bacteria</taxon>
        <taxon>Bacillati</taxon>
        <taxon>Actinomycetota</taxon>
        <taxon>Actinomycetes</taxon>
        <taxon>Pseudonocardiales</taxon>
        <taxon>Pseudonocardiaceae</taxon>
        <taxon>Amycolatopsis</taxon>
    </lineage>
</organism>
<proteinExistence type="predicted"/>
<dbReference type="Gene3D" id="1.10.443.10">
    <property type="entry name" value="Intergrase catalytic core"/>
    <property type="match status" value="1"/>
</dbReference>
<dbReference type="EMBL" id="CP142149">
    <property type="protein sequence ID" value="WSE29041.1"/>
    <property type="molecule type" value="Genomic_DNA"/>
</dbReference>
<protein>
    <submittedName>
        <fullName evidence="4">Integrase</fullName>
    </submittedName>
</protein>
<keyword evidence="5" id="KW-1185">Reference proteome</keyword>
<reference evidence="4 5" key="1">
    <citation type="journal article" date="2015" name="Int. J. Syst. Evol. Microbiol.">
        <title>Amycolatopsis rhabdoformis sp. nov., an actinomycete isolated from a tropical forest soil.</title>
        <authorList>
            <person name="Souza W.R."/>
            <person name="Silva R.E."/>
            <person name="Goodfellow M."/>
            <person name="Busarakam K."/>
            <person name="Figueiro F.S."/>
            <person name="Ferreira D."/>
            <person name="Rodrigues-Filho E."/>
            <person name="Moraes L.A.B."/>
            <person name="Zucchi T.D."/>
        </authorList>
    </citation>
    <scope>NUCLEOTIDE SEQUENCE [LARGE SCALE GENOMIC DNA]</scope>
    <source>
        <strain evidence="4 5">NCIMB 14900</strain>
    </source>
</reference>
<dbReference type="Proteomes" id="UP001330812">
    <property type="component" value="Chromosome"/>
</dbReference>
<name>A0ABZ1I3R1_9PSEU</name>
<accession>A0ABZ1I3R1</accession>
<evidence type="ECO:0000313" key="4">
    <source>
        <dbReference type="EMBL" id="WSE29041.1"/>
    </source>
</evidence>
<evidence type="ECO:0000313" key="5">
    <source>
        <dbReference type="Proteomes" id="UP001330812"/>
    </source>
</evidence>
<dbReference type="InterPro" id="IPR011010">
    <property type="entry name" value="DNA_brk_join_enz"/>
</dbReference>
<gene>
    <name evidence="4" type="ORF">VSH64_40525</name>
</gene>
<dbReference type="RefSeq" id="WP_326568030.1">
    <property type="nucleotide sequence ID" value="NZ_CP142149.1"/>
</dbReference>
<feature type="domain" description="Tyr recombinase" evidence="3">
    <location>
        <begin position="232"/>
        <end position="440"/>
    </location>
</feature>
<dbReference type="InterPro" id="IPR002104">
    <property type="entry name" value="Integrase_catalytic"/>
</dbReference>
<dbReference type="PANTHER" id="PTHR30349:SF64">
    <property type="entry name" value="PROPHAGE INTEGRASE INTD-RELATED"/>
    <property type="match status" value="1"/>
</dbReference>
<dbReference type="PROSITE" id="PS51898">
    <property type="entry name" value="TYR_RECOMBINASE"/>
    <property type="match status" value="1"/>
</dbReference>
<evidence type="ECO:0000256" key="1">
    <source>
        <dbReference type="ARBA" id="ARBA00023172"/>
    </source>
</evidence>
<feature type="region of interest" description="Disordered" evidence="2">
    <location>
        <begin position="297"/>
        <end position="327"/>
    </location>
</feature>
<keyword evidence="1" id="KW-0233">DNA recombination</keyword>
<dbReference type="InterPro" id="IPR050090">
    <property type="entry name" value="Tyrosine_recombinase_XerCD"/>
</dbReference>
<sequence>MATTFEVKIWEIESRVGKTKTTYRVRWLVAEERFGKTFDGERLAKAFRSKLVAAASEGQAFDTREGLPVSMLRAQRSMSFFKCACAYIDMKWPDASPKYRASLAESMMIATIPMLKREYDGDTRVLRKALKTAFNTKHRDDEQTAEIRHTLNFVEKASRNTADLEKPDVLRAVLRALALKMDGEEAARNTIRIRRTALGELIDYAVVELKTLASNPLDEVKVKKQKFVLHEVDPKSVVNPVQARMLIAAAPPRLKAFFGAMYYAALRPEEAAQLKIADLTLPESGWGDIHLKGARPEVSGEWTDSGNPSEEGPLKHRPADHGRTAPSPPELTELLHNHINTFGTAADGRLFRGERDGGRLGSTVYGRAWARCREAVFTAEVAASALGKRPYDLRHAAVSTQLAAGVEPTRVAKWAGHSLAVLLRVYAKCLDGGEQAARDRLTKALGGA</sequence>
<dbReference type="InterPro" id="IPR013762">
    <property type="entry name" value="Integrase-like_cat_sf"/>
</dbReference>
<dbReference type="PANTHER" id="PTHR30349">
    <property type="entry name" value="PHAGE INTEGRASE-RELATED"/>
    <property type="match status" value="1"/>
</dbReference>
<dbReference type="SUPFAM" id="SSF56349">
    <property type="entry name" value="DNA breaking-rejoining enzymes"/>
    <property type="match status" value="1"/>
</dbReference>
<evidence type="ECO:0000259" key="3">
    <source>
        <dbReference type="PROSITE" id="PS51898"/>
    </source>
</evidence>
<evidence type="ECO:0000256" key="2">
    <source>
        <dbReference type="SAM" id="MobiDB-lite"/>
    </source>
</evidence>
<feature type="compositionally biased region" description="Basic and acidic residues" evidence="2">
    <location>
        <begin position="312"/>
        <end position="323"/>
    </location>
</feature>